<dbReference type="AlphaFoldDB" id="A0A9D5HGC6"/>
<feature type="region of interest" description="Disordered" evidence="1">
    <location>
        <begin position="1"/>
        <end position="45"/>
    </location>
</feature>
<feature type="compositionally biased region" description="Basic and acidic residues" evidence="1">
    <location>
        <begin position="1"/>
        <end position="20"/>
    </location>
</feature>
<organism evidence="2 3">
    <name type="scientific">Dioscorea zingiberensis</name>
    <dbReference type="NCBI Taxonomy" id="325984"/>
    <lineage>
        <taxon>Eukaryota</taxon>
        <taxon>Viridiplantae</taxon>
        <taxon>Streptophyta</taxon>
        <taxon>Embryophyta</taxon>
        <taxon>Tracheophyta</taxon>
        <taxon>Spermatophyta</taxon>
        <taxon>Magnoliopsida</taxon>
        <taxon>Liliopsida</taxon>
        <taxon>Dioscoreales</taxon>
        <taxon>Dioscoreaceae</taxon>
        <taxon>Dioscorea</taxon>
    </lineage>
</organism>
<evidence type="ECO:0000313" key="3">
    <source>
        <dbReference type="Proteomes" id="UP001085076"/>
    </source>
</evidence>
<name>A0A9D5HGC6_9LILI</name>
<dbReference type="EMBL" id="JAGGNH010000004">
    <property type="protein sequence ID" value="KAJ0975242.1"/>
    <property type="molecule type" value="Genomic_DNA"/>
</dbReference>
<feature type="region of interest" description="Disordered" evidence="1">
    <location>
        <begin position="85"/>
        <end position="107"/>
    </location>
</feature>
<accession>A0A9D5HGC6</accession>
<protein>
    <submittedName>
        <fullName evidence="2">Uncharacterized protein</fullName>
    </submittedName>
</protein>
<dbReference type="Proteomes" id="UP001085076">
    <property type="component" value="Miscellaneous, Linkage group lg04"/>
</dbReference>
<sequence>MEDGRRKGIRIKEPSDKTLSDRSQSAEHPITAHTKPTLRIEKPGTVPGEDALAVAEVTIRRSVLAAEMAPIVADVETPNDMDARMEAEEGSRDLSHNSKNPTADDIDDFMMGLWCGQRDH</sequence>
<reference evidence="2" key="1">
    <citation type="submission" date="2021-03" db="EMBL/GenBank/DDBJ databases">
        <authorList>
            <person name="Li Z."/>
            <person name="Yang C."/>
        </authorList>
    </citation>
    <scope>NUCLEOTIDE SEQUENCE</scope>
    <source>
        <strain evidence="2">Dzin_1.0</strain>
        <tissue evidence="2">Leaf</tissue>
    </source>
</reference>
<keyword evidence="3" id="KW-1185">Reference proteome</keyword>
<evidence type="ECO:0000256" key="1">
    <source>
        <dbReference type="SAM" id="MobiDB-lite"/>
    </source>
</evidence>
<evidence type="ECO:0000313" key="2">
    <source>
        <dbReference type="EMBL" id="KAJ0975242.1"/>
    </source>
</evidence>
<reference evidence="2" key="2">
    <citation type="journal article" date="2022" name="Hortic Res">
        <title>The genome of Dioscorea zingiberensis sheds light on the biosynthesis, origin and evolution of the medicinally important diosgenin saponins.</title>
        <authorList>
            <person name="Li Y."/>
            <person name="Tan C."/>
            <person name="Li Z."/>
            <person name="Guo J."/>
            <person name="Li S."/>
            <person name="Chen X."/>
            <person name="Wang C."/>
            <person name="Dai X."/>
            <person name="Yang H."/>
            <person name="Song W."/>
            <person name="Hou L."/>
            <person name="Xu J."/>
            <person name="Tong Z."/>
            <person name="Xu A."/>
            <person name="Yuan X."/>
            <person name="Wang W."/>
            <person name="Yang Q."/>
            <person name="Chen L."/>
            <person name="Sun Z."/>
            <person name="Wang K."/>
            <person name="Pan B."/>
            <person name="Chen J."/>
            <person name="Bao Y."/>
            <person name="Liu F."/>
            <person name="Qi X."/>
            <person name="Gang D.R."/>
            <person name="Wen J."/>
            <person name="Li J."/>
        </authorList>
    </citation>
    <scope>NUCLEOTIDE SEQUENCE</scope>
    <source>
        <strain evidence="2">Dzin_1.0</strain>
    </source>
</reference>
<comment type="caution">
    <text evidence="2">The sequence shown here is derived from an EMBL/GenBank/DDBJ whole genome shotgun (WGS) entry which is preliminary data.</text>
</comment>
<feature type="compositionally biased region" description="Basic and acidic residues" evidence="1">
    <location>
        <begin position="85"/>
        <end position="96"/>
    </location>
</feature>
<proteinExistence type="predicted"/>
<gene>
    <name evidence="2" type="ORF">J5N97_017207</name>
</gene>